<dbReference type="GO" id="GO:0008270">
    <property type="term" value="F:zinc ion binding"/>
    <property type="evidence" value="ECO:0007669"/>
    <property type="project" value="UniProtKB-UniRule"/>
</dbReference>
<evidence type="ECO:0000256" key="5">
    <source>
        <dbReference type="ARBA" id="ARBA00023239"/>
    </source>
</evidence>
<dbReference type="CDD" id="cd00884">
    <property type="entry name" value="beta_CA_cladeB"/>
    <property type="match status" value="1"/>
</dbReference>
<evidence type="ECO:0000313" key="9">
    <source>
        <dbReference type="EMBL" id="QCI64678.1"/>
    </source>
</evidence>
<dbReference type="OrthoDB" id="9797527at2"/>
<dbReference type="InterPro" id="IPR015892">
    <property type="entry name" value="Carbonic_anhydrase_CS"/>
</dbReference>
<keyword evidence="4 7" id="KW-0862">Zinc</keyword>
<accession>A0A4D7B1V4</accession>
<keyword evidence="5 8" id="KW-0456">Lyase</keyword>
<evidence type="ECO:0000256" key="6">
    <source>
        <dbReference type="ARBA" id="ARBA00048348"/>
    </source>
</evidence>
<evidence type="ECO:0000256" key="8">
    <source>
        <dbReference type="RuleBase" id="RU003956"/>
    </source>
</evidence>
<dbReference type="SUPFAM" id="SSF53056">
    <property type="entry name" value="beta-carbonic anhydrase, cab"/>
    <property type="match status" value="1"/>
</dbReference>
<evidence type="ECO:0000256" key="1">
    <source>
        <dbReference type="ARBA" id="ARBA00006217"/>
    </source>
</evidence>
<dbReference type="PROSITE" id="PS00705">
    <property type="entry name" value="PROK_CO2_ANHYDRASE_2"/>
    <property type="match status" value="1"/>
</dbReference>
<reference evidence="9 10" key="1">
    <citation type="submission" date="2019-04" db="EMBL/GenBank/DDBJ databases">
        <title>Phreatobacter aquaticus sp. nov.</title>
        <authorList>
            <person name="Choi A."/>
        </authorList>
    </citation>
    <scope>NUCLEOTIDE SEQUENCE [LARGE SCALE GENOMIC DNA]</scope>
    <source>
        <strain evidence="9 10">KCTC 52518</strain>
    </source>
</reference>
<comment type="catalytic activity">
    <reaction evidence="6 8">
        <text>hydrogencarbonate + H(+) = CO2 + H2O</text>
        <dbReference type="Rhea" id="RHEA:10748"/>
        <dbReference type="ChEBI" id="CHEBI:15377"/>
        <dbReference type="ChEBI" id="CHEBI:15378"/>
        <dbReference type="ChEBI" id="CHEBI:16526"/>
        <dbReference type="ChEBI" id="CHEBI:17544"/>
        <dbReference type="EC" id="4.2.1.1"/>
    </reaction>
</comment>
<dbReference type="RefSeq" id="WP_136960129.1">
    <property type="nucleotide sequence ID" value="NZ_CP039690.1"/>
</dbReference>
<gene>
    <name evidence="9" type="ORF">E8M01_10860</name>
</gene>
<sequence length="223" mass="24068">MLPTRLIDGYASFLDGRFPRETERYQQLEKDGQRPKTMVIGCCDSRVSPEVIFDVGPGELFVVRNVANLVPPYAPDENYHGTSAALEFAVMALRVSDIVVLGHGRCGGIRAAVSDDAEPLSPGDFIGKWMGMIAPAIEEAGPRGALSMADYLTRLEHASVATSLRNLRTFPCVRILEERGKLKLHGAFFGVATGVLSVLDEATGIFAPVLDRPGKTFSCDAVA</sequence>
<proteinExistence type="inferred from homology"/>
<evidence type="ECO:0000256" key="4">
    <source>
        <dbReference type="ARBA" id="ARBA00022833"/>
    </source>
</evidence>
<dbReference type="GO" id="GO:0004089">
    <property type="term" value="F:carbonate dehydratase activity"/>
    <property type="evidence" value="ECO:0007669"/>
    <property type="project" value="UniProtKB-UniRule"/>
</dbReference>
<dbReference type="PANTHER" id="PTHR11002">
    <property type="entry name" value="CARBONIC ANHYDRASE"/>
    <property type="match status" value="1"/>
</dbReference>
<dbReference type="Gene3D" id="3.40.1050.10">
    <property type="entry name" value="Carbonic anhydrase"/>
    <property type="match status" value="1"/>
</dbReference>
<dbReference type="EC" id="4.2.1.1" evidence="2 8"/>
<name>A0A4D7B1V4_9HYPH</name>
<comment type="similarity">
    <text evidence="1 8">Belongs to the beta-class carbonic anhydrase family.</text>
</comment>
<dbReference type="InterPro" id="IPR045066">
    <property type="entry name" value="Beta_CA_cladeB"/>
</dbReference>
<feature type="binding site" evidence="7">
    <location>
        <position position="106"/>
    </location>
    <ligand>
        <name>Zn(2+)</name>
        <dbReference type="ChEBI" id="CHEBI:29105"/>
    </ligand>
</feature>
<feature type="binding site" evidence="7">
    <location>
        <position position="103"/>
    </location>
    <ligand>
        <name>Zn(2+)</name>
        <dbReference type="ChEBI" id="CHEBI:29105"/>
    </ligand>
</feature>
<keyword evidence="10" id="KW-1185">Reference proteome</keyword>
<feature type="binding site" evidence="7">
    <location>
        <position position="42"/>
    </location>
    <ligand>
        <name>Zn(2+)</name>
        <dbReference type="ChEBI" id="CHEBI:29105"/>
    </ligand>
</feature>
<dbReference type="InterPro" id="IPR001765">
    <property type="entry name" value="Carbonic_anhydrase"/>
</dbReference>
<dbReference type="InterPro" id="IPR036874">
    <property type="entry name" value="Carbonic_anhydrase_sf"/>
</dbReference>
<protein>
    <recommendedName>
        <fullName evidence="2 8">Carbonic anhydrase</fullName>
        <ecNumber evidence="2 8">4.2.1.1</ecNumber>
    </recommendedName>
    <alternativeName>
        <fullName evidence="8">Carbonate dehydratase</fullName>
    </alternativeName>
</protein>
<dbReference type="GO" id="GO:0015976">
    <property type="term" value="P:carbon utilization"/>
    <property type="evidence" value="ECO:0007669"/>
    <property type="project" value="InterPro"/>
</dbReference>
<dbReference type="AlphaFoldDB" id="A0A4D7B1V4"/>
<evidence type="ECO:0000256" key="7">
    <source>
        <dbReference type="PIRSR" id="PIRSR601765-1"/>
    </source>
</evidence>
<comment type="cofactor">
    <cofactor evidence="7">
        <name>Zn(2+)</name>
        <dbReference type="ChEBI" id="CHEBI:29105"/>
    </cofactor>
    <text evidence="7">Binds 1 zinc ion per subunit.</text>
</comment>
<organism evidence="9 10">
    <name type="scientific">Phreatobacter stygius</name>
    <dbReference type="NCBI Taxonomy" id="1940610"/>
    <lineage>
        <taxon>Bacteria</taxon>
        <taxon>Pseudomonadati</taxon>
        <taxon>Pseudomonadota</taxon>
        <taxon>Alphaproteobacteria</taxon>
        <taxon>Hyphomicrobiales</taxon>
        <taxon>Phreatobacteraceae</taxon>
        <taxon>Phreatobacter</taxon>
    </lineage>
</organism>
<comment type="function">
    <text evidence="8">Reversible hydration of carbon dioxide.</text>
</comment>
<keyword evidence="3 7" id="KW-0479">Metal-binding</keyword>
<evidence type="ECO:0000313" key="10">
    <source>
        <dbReference type="Proteomes" id="UP000298781"/>
    </source>
</evidence>
<dbReference type="SMART" id="SM00947">
    <property type="entry name" value="Pro_CA"/>
    <property type="match status" value="1"/>
</dbReference>
<dbReference type="Proteomes" id="UP000298781">
    <property type="component" value="Chromosome"/>
</dbReference>
<dbReference type="EMBL" id="CP039690">
    <property type="protein sequence ID" value="QCI64678.1"/>
    <property type="molecule type" value="Genomic_DNA"/>
</dbReference>
<evidence type="ECO:0000256" key="3">
    <source>
        <dbReference type="ARBA" id="ARBA00022723"/>
    </source>
</evidence>
<dbReference type="PANTHER" id="PTHR11002:SF76">
    <property type="entry name" value="CARBONIC ANHYDRASE"/>
    <property type="match status" value="1"/>
</dbReference>
<dbReference type="KEGG" id="pstg:E8M01_10860"/>
<feature type="binding site" evidence="7">
    <location>
        <position position="44"/>
    </location>
    <ligand>
        <name>Zn(2+)</name>
        <dbReference type="ChEBI" id="CHEBI:29105"/>
    </ligand>
</feature>
<evidence type="ECO:0000256" key="2">
    <source>
        <dbReference type="ARBA" id="ARBA00012925"/>
    </source>
</evidence>
<dbReference type="Pfam" id="PF00484">
    <property type="entry name" value="Pro_CA"/>
    <property type="match status" value="1"/>
</dbReference>